<evidence type="ECO:0000313" key="2">
    <source>
        <dbReference type="EMBL" id="TKA47095.1"/>
    </source>
</evidence>
<feature type="compositionally biased region" description="Basic residues" evidence="1">
    <location>
        <begin position="301"/>
        <end position="311"/>
    </location>
</feature>
<feature type="compositionally biased region" description="Polar residues" evidence="1">
    <location>
        <begin position="173"/>
        <end position="184"/>
    </location>
</feature>
<feature type="region of interest" description="Disordered" evidence="1">
    <location>
        <begin position="120"/>
        <end position="141"/>
    </location>
</feature>
<feature type="region of interest" description="Disordered" evidence="1">
    <location>
        <begin position="390"/>
        <end position="427"/>
    </location>
</feature>
<accession>A0A4U0VFY6</accession>
<dbReference type="EMBL" id="NAJP01000006">
    <property type="protein sequence ID" value="TKA47095.1"/>
    <property type="molecule type" value="Genomic_DNA"/>
</dbReference>
<feature type="region of interest" description="Disordered" evidence="1">
    <location>
        <begin position="280"/>
        <end position="315"/>
    </location>
</feature>
<dbReference type="OrthoDB" id="3643499at2759"/>
<feature type="region of interest" description="Disordered" evidence="1">
    <location>
        <begin position="158"/>
        <end position="184"/>
    </location>
</feature>
<sequence length="587" mass="65225">MARPYPSHYGRSRAGFPQRPSVASEPPFSHSRRSWTDNGVHYTVETGTFASPGLSFSAASGSASGLFGAFAGSESRNSRHAFGGGLLGTAVDLLGVVSGLHQAIDSRSLHSADRECSARWNDFDEQPESEDDTVYGDEAGFTGTRPRSMFSRFKDKLDENRQRARGSPYSPGTLPTQGRRQSSYRTEARFPAADPYFNVEGMEHQGYNKRHHDTGTRRTDPSAGDTLSALRRDVEHYRAQVKSSRKALERASRQRSVDMRSLQTLFNEVKMLERALATAEQDLREEENGAKRADHQERRQYHQHTCQHHRAPPTPPDYNDEEFPAAGLGYGPVHIHQACPLFAGFDEFHGQDPFDHAMFGAFDSPFSVFGGSYLFNANFSRLFGMPSQPQYNAPRGKRPRFSSANSAPRSQANPGFAAFTPAPPPAPPRTCLLPDEAKRLFKMYNDRWNALSPIDPNIPYPARGLQASALLDRRSIWAPMVNSPPTTWSEESVMQANAQAFYLGVVDMKPQYSEAAGKVSMGYDGTGATPAQVKQLVDLLKKEKTRWHSDRLGRRNRGLPGPNEGLQNDPRARAVFHAVCELMESVQ</sequence>
<organism evidence="2 3">
    <name type="scientific">Friedmanniomyces endolithicus</name>
    <dbReference type="NCBI Taxonomy" id="329885"/>
    <lineage>
        <taxon>Eukaryota</taxon>
        <taxon>Fungi</taxon>
        <taxon>Dikarya</taxon>
        <taxon>Ascomycota</taxon>
        <taxon>Pezizomycotina</taxon>
        <taxon>Dothideomycetes</taxon>
        <taxon>Dothideomycetidae</taxon>
        <taxon>Mycosphaerellales</taxon>
        <taxon>Teratosphaeriaceae</taxon>
        <taxon>Friedmanniomyces</taxon>
    </lineage>
</organism>
<feature type="region of interest" description="Disordered" evidence="1">
    <location>
        <begin position="548"/>
        <end position="569"/>
    </location>
</feature>
<dbReference type="AlphaFoldDB" id="A0A4U0VFY6"/>
<dbReference type="Proteomes" id="UP000310066">
    <property type="component" value="Unassembled WGS sequence"/>
</dbReference>
<name>A0A4U0VFY6_9PEZI</name>
<reference evidence="2 3" key="1">
    <citation type="submission" date="2017-03" db="EMBL/GenBank/DDBJ databases">
        <title>Genomes of endolithic fungi from Antarctica.</title>
        <authorList>
            <person name="Coleine C."/>
            <person name="Masonjones S."/>
            <person name="Stajich J.E."/>
        </authorList>
    </citation>
    <scope>NUCLEOTIDE SEQUENCE [LARGE SCALE GENOMIC DNA]</scope>
    <source>
        <strain evidence="2 3">CCFEE 5311</strain>
    </source>
</reference>
<feature type="compositionally biased region" description="Polar residues" evidence="1">
    <location>
        <begin position="402"/>
        <end position="411"/>
    </location>
</feature>
<feature type="compositionally biased region" description="Basic and acidic residues" evidence="1">
    <location>
        <begin position="286"/>
        <end position="300"/>
    </location>
</feature>
<feature type="compositionally biased region" description="Acidic residues" evidence="1">
    <location>
        <begin position="123"/>
        <end position="135"/>
    </location>
</feature>
<gene>
    <name evidence="2" type="ORF">B0A54_02573</name>
</gene>
<feature type="region of interest" description="Disordered" evidence="1">
    <location>
        <begin position="1"/>
        <end position="35"/>
    </location>
</feature>
<comment type="caution">
    <text evidence="2">The sequence shown here is derived from an EMBL/GenBank/DDBJ whole genome shotgun (WGS) entry which is preliminary data.</text>
</comment>
<evidence type="ECO:0000313" key="3">
    <source>
        <dbReference type="Proteomes" id="UP000310066"/>
    </source>
</evidence>
<evidence type="ECO:0000256" key="1">
    <source>
        <dbReference type="SAM" id="MobiDB-lite"/>
    </source>
</evidence>
<proteinExistence type="predicted"/>
<protein>
    <submittedName>
        <fullName evidence="2">Uncharacterized protein</fullName>
    </submittedName>
</protein>